<proteinExistence type="predicted"/>
<evidence type="ECO:0000313" key="1">
    <source>
        <dbReference type="EMBL" id="ABE64522.1"/>
    </source>
</evidence>
<organism evidence="1 2">
    <name type="scientific">Nitrobacter hamburgensis (strain DSM 10229 / NCIMB 13809 / X14)</name>
    <dbReference type="NCBI Taxonomy" id="323097"/>
    <lineage>
        <taxon>Bacteria</taxon>
        <taxon>Pseudomonadati</taxon>
        <taxon>Pseudomonadota</taxon>
        <taxon>Alphaproteobacteria</taxon>
        <taxon>Hyphomicrobiales</taxon>
        <taxon>Nitrobacteraceae</taxon>
        <taxon>Nitrobacter</taxon>
    </lineage>
</organism>
<name>Q1QGX5_NITHX</name>
<evidence type="ECO:0000313" key="2">
    <source>
        <dbReference type="Proteomes" id="UP000001953"/>
    </source>
</evidence>
<accession>Q1QGX5</accession>
<keyword evidence="2" id="KW-1185">Reference proteome</keyword>
<dbReference type="Proteomes" id="UP000001953">
    <property type="component" value="Chromosome"/>
</dbReference>
<dbReference type="HOGENOM" id="CLU_1775495_0_0_5"/>
<dbReference type="AlphaFoldDB" id="Q1QGX5"/>
<reference evidence="1 2" key="1">
    <citation type="submission" date="2006-03" db="EMBL/GenBank/DDBJ databases">
        <title>Complete sequence of chromosome of Nitrobacter hamburgensis X14.</title>
        <authorList>
            <consortium name="US DOE Joint Genome Institute"/>
            <person name="Copeland A."/>
            <person name="Lucas S."/>
            <person name="Lapidus A."/>
            <person name="Barry K."/>
            <person name="Detter J.C."/>
            <person name="Glavina del Rio T."/>
            <person name="Hammon N."/>
            <person name="Israni S."/>
            <person name="Dalin E."/>
            <person name="Tice H."/>
            <person name="Pitluck S."/>
            <person name="Chain P."/>
            <person name="Malfatti S."/>
            <person name="Shin M."/>
            <person name="Vergez L."/>
            <person name="Schmutz J."/>
            <person name="Larimer F."/>
            <person name="Land M."/>
            <person name="Hauser L."/>
            <person name="Kyrpides N."/>
            <person name="Ivanova N."/>
            <person name="Ward B."/>
            <person name="Arp D."/>
            <person name="Klotz M."/>
            <person name="Stein L."/>
            <person name="O'Mullan G."/>
            <person name="Starkenburg S."/>
            <person name="Sayavedra L."/>
            <person name="Poret-Peterson A.T."/>
            <person name="Gentry M.E."/>
            <person name="Bruce D."/>
            <person name="Richardson P."/>
        </authorList>
    </citation>
    <scope>NUCLEOTIDE SEQUENCE [LARGE SCALE GENOMIC DNA]</scope>
    <source>
        <strain evidence="2">DSM 10229 / NCIMB 13809 / X14</strain>
    </source>
</reference>
<dbReference type="EMBL" id="CP000319">
    <property type="protein sequence ID" value="ABE64522.1"/>
    <property type="molecule type" value="Genomic_DNA"/>
</dbReference>
<gene>
    <name evidence="1" type="ordered locus">Nham_3813</name>
</gene>
<sequence>MYARCWNAIFYMLSAGSPEEARTAQNATMPYNDAERVDALKATGLWNAPPELLTDESLSALTLALNTSAARGQEADIRDHDLLLHAIVEIKEIIDRYFEVGTPCPEITIDRLVETLDRQELVVAIDRGAWVWTAAADQLKRNAGPF</sequence>
<protein>
    <submittedName>
        <fullName evidence="1">Uncharacterized protein</fullName>
    </submittedName>
</protein>
<dbReference type="KEGG" id="nha:Nham_3813"/>